<dbReference type="Proteomes" id="UP000256977">
    <property type="component" value="Unassembled WGS sequence"/>
</dbReference>
<dbReference type="PANTHER" id="PTHR12110">
    <property type="entry name" value="HYDROXYPYRUVATE ISOMERASE"/>
    <property type="match status" value="1"/>
</dbReference>
<feature type="domain" description="Xylose isomerase-like TIM barrel" evidence="1">
    <location>
        <begin position="25"/>
        <end position="267"/>
    </location>
</feature>
<keyword evidence="2" id="KW-0413">Isomerase</keyword>
<dbReference type="Pfam" id="PF01261">
    <property type="entry name" value="AP_endonuc_2"/>
    <property type="match status" value="1"/>
</dbReference>
<gene>
    <name evidence="2" type="ORF">DFP98_13460</name>
</gene>
<sequence length="287" mass="32213">MKWGMSTYSLSRAIIAQEMTVPDVIEWTKEIGGEHVEIVPIGYDLTQQPELVPTIRRKAEQVGIDISNYTVAANFVCEDESAYRQEIERVKREVDIAVALGVKLFRHDVASRPPEQTSIVYFQNDLPMLAEACRQIAEYAADFGITTSVENHGFYMQASERVESLIAAVGRPNFKTTLDIGNFMCVDESPVRGVRNNVGLASMIHLKDFYLRSKHLNPGNGWFQTASGDYLRGAIVGQGDIDMREVLRIIKASGYDGYLSIEFEGLEDCRFGAQTGLENAKRMWDEV</sequence>
<dbReference type="RefSeq" id="WP_116064583.1">
    <property type="nucleotide sequence ID" value="NZ_QRDZ01000034.1"/>
</dbReference>
<dbReference type="EMBL" id="QRDZ01000034">
    <property type="protein sequence ID" value="RED58218.1"/>
    <property type="molecule type" value="Genomic_DNA"/>
</dbReference>
<comment type="caution">
    <text evidence="2">The sequence shown here is derived from an EMBL/GenBank/DDBJ whole genome shotgun (WGS) entry which is preliminary data.</text>
</comment>
<dbReference type="InterPro" id="IPR050312">
    <property type="entry name" value="IolE/XylAMocC-like"/>
</dbReference>
<dbReference type="AlphaFoldDB" id="A0A3D9I8X5"/>
<reference evidence="2 3" key="1">
    <citation type="submission" date="2018-07" db="EMBL/GenBank/DDBJ databases">
        <title>Genomic Encyclopedia of Type Strains, Phase III (KMG-III): the genomes of soil and plant-associated and newly described type strains.</title>
        <authorList>
            <person name="Whitman W."/>
        </authorList>
    </citation>
    <scope>NUCLEOTIDE SEQUENCE [LARGE SCALE GENOMIC DNA]</scope>
    <source>
        <strain evidence="2 3">CECT 7287</strain>
    </source>
</reference>
<evidence type="ECO:0000313" key="3">
    <source>
        <dbReference type="Proteomes" id="UP000256977"/>
    </source>
</evidence>
<dbReference type="SUPFAM" id="SSF51658">
    <property type="entry name" value="Xylose isomerase-like"/>
    <property type="match status" value="1"/>
</dbReference>
<protein>
    <submittedName>
        <fullName evidence="2">Sugar phosphate isomerase/epimerase</fullName>
    </submittedName>
</protein>
<name>A0A3D9I8X5_9BACL</name>
<dbReference type="InterPro" id="IPR036237">
    <property type="entry name" value="Xyl_isomerase-like_sf"/>
</dbReference>
<evidence type="ECO:0000313" key="2">
    <source>
        <dbReference type="EMBL" id="RED58218.1"/>
    </source>
</evidence>
<keyword evidence="3" id="KW-1185">Reference proteome</keyword>
<proteinExistence type="predicted"/>
<dbReference type="Gene3D" id="3.20.20.150">
    <property type="entry name" value="Divalent-metal-dependent TIM barrel enzymes"/>
    <property type="match status" value="1"/>
</dbReference>
<dbReference type="InterPro" id="IPR013022">
    <property type="entry name" value="Xyl_isomerase-like_TIM-brl"/>
</dbReference>
<dbReference type="OrthoDB" id="256906at2"/>
<accession>A0A3D9I8X5</accession>
<evidence type="ECO:0000259" key="1">
    <source>
        <dbReference type="Pfam" id="PF01261"/>
    </source>
</evidence>
<dbReference type="PANTHER" id="PTHR12110:SF53">
    <property type="entry name" value="BLR5974 PROTEIN"/>
    <property type="match status" value="1"/>
</dbReference>
<organism evidence="2 3">
    <name type="scientific">Cohnella phaseoli</name>
    <dbReference type="NCBI Taxonomy" id="456490"/>
    <lineage>
        <taxon>Bacteria</taxon>
        <taxon>Bacillati</taxon>
        <taxon>Bacillota</taxon>
        <taxon>Bacilli</taxon>
        <taxon>Bacillales</taxon>
        <taxon>Paenibacillaceae</taxon>
        <taxon>Cohnella</taxon>
    </lineage>
</organism>
<dbReference type="GO" id="GO:0016853">
    <property type="term" value="F:isomerase activity"/>
    <property type="evidence" value="ECO:0007669"/>
    <property type="project" value="UniProtKB-KW"/>
</dbReference>